<dbReference type="VEuPathDB" id="MicrosporidiaDB:EDEG_01441"/>
<keyword evidence="2" id="KW-1185">Reference proteome</keyword>
<organism evidence="1 2">
    <name type="scientific">Edhazardia aedis (strain USNM 41457)</name>
    <name type="common">Microsporidian parasite</name>
    <dbReference type="NCBI Taxonomy" id="1003232"/>
    <lineage>
        <taxon>Eukaryota</taxon>
        <taxon>Fungi</taxon>
        <taxon>Fungi incertae sedis</taxon>
        <taxon>Microsporidia</taxon>
        <taxon>Edhazardia</taxon>
    </lineage>
</organism>
<sequence>MVMTSTLCDNFMKIYRNTQKCIDYLFPNKYFFSSRSFFKSTKMFAECTLPFNLYCKVQRRLILQIFIFCIKLRSHCVDKIFFEIKDCCKIFLFPHVLYFLLKPSIF</sequence>
<dbReference type="AlphaFoldDB" id="J9DP11"/>
<comment type="caution">
    <text evidence="1">The sequence shown here is derived from an EMBL/GenBank/DDBJ whole genome shotgun (WGS) entry which is preliminary data.</text>
</comment>
<protein>
    <submittedName>
        <fullName evidence="1">Uncharacterized protein</fullName>
    </submittedName>
</protein>
<dbReference type="Proteomes" id="UP000003163">
    <property type="component" value="Unassembled WGS sequence"/>
</dbReference>
<dbReference type="InParanoid" id="J9DP11"/>
<dbReference type="HOGENOM" id="CLU_2223233_0_0_1"/>
<reference evidence="2" key="2">
    <citation type="submission" date="2015-07" db="EMBL/GenBank/DDBJ databases">
        <title>Contrasting host-pathogen interactions and genome evolution in two generalist and specialist microsporidian pathogens of mosquitoes.</title>
        <authorList>
            <consortium name="The Broad Institute Genomics Platform"/>
            <consortium name="The Broad Institute Genome Sequencing Center for Infectious Disease"/>
            <person name="Cuomo C.A."/>
            <person name="Sanscrainte N.D."/>
            <person name="Goldberg J.M."/>
            <person name="Heiman D."/>
            <person name="Young S."/>
            <person name="Zeng Q."/>
            <person name="Becnel J.J."/>
            <person name="Birren B.W."/>
        </authorList>
    </citation>
    <scope>NUCLEOTIDE SEQUENCE [LARGE SCALE GENOMIC DNA]</scope>
    <source>
        <strain evidence="2">USNM 41457</strain>
    </source>
</reference>
<name>J9DP11_EDHAE</name>
<evidence type="ECO:0000313" key="1">
    <source>
        <dbReference type="EMBL" id="EJW04285.1"/>
    </source>
</evidence>
<gene>
    <name evidence="1" type="ORF">EDEG_01441</name>
</gene>
<accession>J9DP11</accession>
<proteinExistence type="predicted"/>
<reference evidence="1 2" key="1">
    <citation type="submission" date="2011-08" db="EMBL/GenBank/DDBJ databases">
        <authorList>
            <person name="Liu Z.J."/>
            <person name="Shi F.L."/>
            <person name="Lu J.Q."/>
            <person name="Li M."/>
            <person name="Wang Z.L."/>
        </authorList>
    </citation>
    <scope>NUCLEOTIDE SEQUENCE [LARGE SCALE GENOMIC DNA]</scope>
    <source>
        <strain evidence="1 2">USNM 41457</strain>
    </source>
</reference>
<dbReference type="EMBL" id="AFBI03000020">
    <property type="protein sequence ID" value="EJW04285.1"/>
    <property type="molecule type" value="Genomic_DNA"/>
</dbReference>
<evidence type="ECO:0000313" key="2">
    <source>
        <dbReference type="Proteomes" id="UP000003163"/>
    </source>
</evidence>